<feature type="region of interest" description="Disordered" evidence="1">
    <location>
        <begin position="1"/>
        <end position="27"/>
    </location>
</feature>
<reference evidence="4" key="4">
    <citation type="journal article" date="2008" name="Nucleic Acids Res.">
        <title>The rice annotation project database (RAP-DB): 2008 update.</title>
        <authorList>
            <consortium name="The rice annotation project (RAP)"/>
        </authorList>
    </citation>
    <scope>GENOME REANNOTATION</scope>
    <source>
        <strain evidence="4">cv. Nipponbare</strain>
    </source>
</reference>
<evidence type="ECO:0000313" key="3">
    <source>
        <dbReference type="EMBL" id="BAD37543.1"/>
    </source>
</evidence>
<protein>
    <submittedName>
        <fullName evidence="3">Uncharacterized protein</fullName>
    </submittedName>
</protein>
<dbReference type="Proteomes" id="UP000000763">
    <property type="component" value="Chromosome 6"/>
</dbReference>
<sequence>MIVINRGEASSPTATRSSLTTRRRRRSSWPMEKAHQFLAFPGLTSSLASWGSSWAWVLQILQRMKHTLNT</sequence>
<organism evidence="3 4">
    <name type="scientific">Oryza sativa subsp. japonica</name>
    <name type="common">Rice</name>
    <dbReference type="NCBI Taxonomy" id="39947"/>
    <lineage>
        <taxon>Eukaryota</taxon>
        <taxon>Viridiplantae</taxon>
        <taxon>Streptophyta</taxon>
        <taxon>Embryophyta</taxon>
        <taxon>Tracheophyta</taxon>
        <taxon>Spermatophyta</taxon>
        <taxon>Magnoliopsida</taxon>
        <taxon>Liliopsida</taxon>
        <taxon>Poales</taxon>
        <taxon>Poaceae</taxon>
        <taxon>BOP clade</taxon>
        <taxon>Oryzoideae</taxon>
        <taxon>Oryzeae</taxon>
        <taxon>Oryzinae</taxon>
        <taxon>Oryza</taxon>
        <taxon>Oryza sativa</taxon>
    </lineage>
</organism>
<feature type="compositionally biased region" description="Low complexity" evidence="1">
    <location>
        <begin position="10"/>
        <end position="20"/>
    </location>
</feature>
<evidence type="ECO:0000313" key="4">
    <source>
        <dbReference type="Proteomes" id="UP000000763"/>
    </source>
</evidence>
<reference evidence="3" key="2">
    <citation type="submission" date="2001-05" db="EMBL/GenBank/DDBJ databases">
        <title>Oryza sativa nipponbare(GA3) genomic DNA, chromosome 6, PAC clone:P0709F06.</title>
        <authorList>
            <person name="Sasaki T."/>
            <person name="Matsumoto T."/>
            <person name="Yamamoto K."/>
        </authorList>
    </citation>
    <scope>NUCLEOTIDE SEQUENCE</scope>
</reference>
<proteinExistence type="predicted"/>
<reference evidence="2" key="1">
    <citation type="submission" date="2001-05" db="EMBL/GenBank/DDBJ databases">
        <title>Oryza sativa nipponbare(GA3) genomic DNA, chromosome 6, BAC clone:OSJNBa0085J13.</title>
        <authorList>
            <person name="Sasaki T."/>
            <person name="Matsumoto T."/>
            <person name="Yamamoto K."/>
        </authorList>
    </citation>
    <scope>NUCLEOTIDE SEQUENCE</scope>
</reference>
<dbReference type="EMBL" id="AP003579">
    <property type="protein sequence ID" value="BAD37543.1"/>
    <property type="molecule type" value="Genomic_DNA"/>
</dbReference>
<evidence type="ECO:0000256" key="1">
    <source>
        <dbReference type="SAM" id="MobiDB-lite"/>
    </source>
</evidence>
<gene>
    <name evidence="2" type="ORF">OSJNBa0085J13.25</name>
    <name evidence="3" type="ORF">P0709F06.8</name>
</gene>
<reference evidence="4" key="3">
    <citation type="journal article" date="2005" name="Nature">
        <title>The map-based sequence of the rice genome.</title>
        <authorList>
            <consortium name="International rice genome sequencing project (IRGSP)"/>
            <person name="Matsumoto T."/>
            <person name="Wu J."/>
            <person name="Kanamori H."/>
            <person name="Katayose Y."/>
            <person name="Fujisawa M."/>
            <person name="Namiki N."/>
            <person name="Mizuno H."/>
            <person name="Yamamoto K."/>
            <person name="Antonio B.A."/>
            <person name="Baba T."/>
            <person name="Sakata K."/>
            <person name="Nagamura Y."/>
            <person name="Aoki H."/>
            <person name="Arikawa K."/>
            <person name="Arita K."/>
            <person name="Bito T."/>
            <person name="Chiden Y."/>
            <person name="Fujitsuka N."/>
            <person name="Fukunaka R."/>
            <person name="Hamada M."/>
            <person name="Harada C."/>
            <person name="Hayashi A."/>
            <person name="Hijishita S."/>
            <person name="Honda M."/>
            <person name="Hosokawa S."/>
            <person name="Ichikawa Y."/>
            <person name="Idonuma A."/>
            <person name="Iijima M."/>
            <person name="Ikeda M."/>
            <person name="Ikeno M."/>
            <person name="Ito K."/>
            <person name="Ito S."/>
            <person name="Ito T."/>
            <person name="Ito Y."/>
            <person name="Ito Y."/>
            <person name="Iwabuchi A."/>
            <person name="Kamiya K."/>
            <person name="Karasawa W."/>
            <person name="Kurita K."/>
            <person name="Katagiri S."/>
            <person name="Kikuta A."/>
            <person name="Kobayashi H."/>
            <person name="Kobayashi N."/>
            <person name="Machita K."/>
            <person name="Maehara T."/>
            <person name="Masukawa M."/>
            <person name="Mizubayashi T."/>
            <person name="Mukai Y."/>
            <person name="Nagasaki H."/>
            <person name="Nagata Y."/>
            <person name="Naito S."/>
            <person name="Nakashima M."/>
            <person name="Nakama Y."/>
            <person name="Nakamichi Y."/>
            <person name="Nakamura M."/>
            <person name="Meguro A."/>
            <person name="Negishi M."/>
            <person name="Ohta I."/>
            <person name="Ohta T."/>
            <person name="Okamoto M."/>
            <person name="Ono N."/>
            <person name="Saji S."/>
            <person name="Sakaguchi M."/>
            <person name="Sakai K."/>
            <person name="Shibata M."/>
            <person name="Shimokawa T."/>
            <person name="Song J."/>
            <person name="Takazaki Y."/>
            <person name="Terasawa K."/>
            <person name="Tsugane M."/>
            <person name="Tsuji K."/>
            <person name="Ueda S."/>
            <person name="Waki K."/>
            <person name="Yamagata H."/>
            <person name="Yamamoto M."/>
            <person name="Yamamoto S."/>
            <person name="Yamane H."/>
            <person name="Yoshiki S."/>
            <person name="Yoshihara R."/>
            <person name="Yukawa K."/>
            <person name="Zhong H."/>
            <person name="Yano M."/>
            <person name="Yuan Q."/>
            <person name="Ouyang S."/>
            <person name="Liu J."/>
            <person name="Jones K.M."/>
            <person name="Gansberger K."/>
            <person name="Moffat K."/>
            <person name="Hill J."/>
            <person name="Bera J."/>
            <person name="Fadrosh D."/>
            <person name="Jin S."/>
            <person name="Johri S."/>
            <person name="Kim M."/>
            <person name="Overton L."/>
            <person name="Reardon M."/>
            <person name="Tsitrin T."/>
            <person name="Vuong H."/>
            <person name="Weaver B."/>
            <person name="Ciecko A."/>
            <person name="Tallon L."/>
            <person name="Jackson J."/>
            <person name="Pai G."/>
            <person name="Aken S.V."/>
            <person name="Utterback T."/>
            <person name="Reidmuller S."/>
            <person name="Feldblyum T."/>
            <person name="Hsiao J."/>
            <person name="Zismann V."/>
            <person name="Iobst S."/>
            <person name="de Vazeille A.R."/>
            <person name="Buell C.R."/>
            <person name="Ying K."/>
            <person name="Li Y."/>
            <person name="Lu T."/>
            <person name="Huang Y."/>
            <person name="Zhao Q."/>
            <person name="Feng Q."/>
            <person name="Zhang L."/>
            <person name="Zhu J."/>
            <person name="Weng Q."/>
            <person name="Mu J."/>
            <person name="Lu Y."/>
            <person name="Fan D."/>
            <person name="Liu Y."/>
            <person name="Guan J."/>
            <person name="Zhang Y."/>
            <person name="Yu S."/>
            <person name="Liu X."/>
            <person name="Zhang Y."/>
            <person name="Hong G."/>
            <person name="Han B."/>
            <person name="Choisne N."/>
            <person name="Demange N."/>
            <person name="Orjeda G."/>
            <person name="Samain S."/>
            <person name="Cattolico L."/>
            <person name="Pelletier E."/>
            <person name="Couloux A."/>
            <person name="Segurens B."/>
            <person name="Wincker P."/>
            <person name="D'Hont A."/>
            <person name="Scarpelli C."/>
            <person name="Weissenbach J."/>
            <person name="Salanoubat M."/>
            <person name="Quetier F."/>
            <person name="Yu Y."/>
            <person name="Kim H.R."/>
            <person name="Rambo T."/>
            <person name="Currie J."/>
            <person name="Collura K."/>
            <person name="Luo M."/>
            <person name="Yang T."/>
            <person name="Ammiraju J.S.S."/>
            <person name="Engler F."/>
            <person name="Soderlund C."/>
            <person name="Wing R.A."/>
            <person name="Palmer L.E."/>
            <person name="de la Bastide M."/>
            <person name="Spiegel L."/>
            <person name="Nascimento L."/>
            <person name="Zutavern T."/>
            <person name="O'Shaughnessy A."/>
            <person name="Dike S."/>
            <person name="Dedhia N."/>
            <person name="Preston R."/>
            <person name="Balija V."/>
            <person name="McCombie W.R."/>
            <person name="Chow T."/>
            <person name="Chen H."/>
            <person name="Chung M."/>
            <person name="Chen C."/>
            <person name="Shaw J."/>
            <person name="Wu H."/>
            <person name="Hsiao K."/>
            <person name="Chao Y."/>
            <person name="Chu M."/>
            <person name="Cheng C."/>
            <person name="Hour A."/>
            <person name="Lee P."/>
            <person name="Lin S."/>
            <person name="Lin Y."/>
            <person name="Liou J."/>
            <person name="Liu S."/>
            <person name="Hsing Y."/>
            <person name="Raghuvanshi S."/>
            <person name="Mohanty A."/>
            <person name="Bharti A.K."/>
            <person name="Gaur A."/>
            <person name="Gupta V."/>
            <person name="Kumar D."/>
            <person name="Ravi V."/>
            <person name="Vij S."/>
            <person name="Kapur A."/>
            <person name="Khurana P."/>
            <person name="Khurana P."/>
            <person name="Khurana J.P."/>
            <person name="Tyagi A.K."/>
            <person name="Gaikwad K."/>
            <person name="Singh A."/>
            <person name="Dalal V."/>
            <person name="Srivastava S."/>
            <person name="Dixit A."/>
            <person name="Pal A.K."/>
            <person name="Ghazi I.A."/>
            <person name="Yadav M."/>
            <person name="Pandit A."/>
            <person name="Bhargava A."/>
            <person name="Sureshbabu K."/>
            <person name="Batra K."/>
            <person name="Sharma T.R."/>
            <person name="Mohapatra T."/>
            <person name="Singh N.K."/>
            <person name="Messing J."/>
            <person name="Nelson A.B."/>
            <person name="Fuks G."/>
            <person name="Kavchok S."/>
            <person name="Keizer G."/>
            <person name="Linton E."/>
            <person name="Llaca V."/>
            <person name="Song R."/>
            <person name="Tanyolac B."/>
            <person name="Young S."/>
            <person name="Ho-Il K."/>
            <person name="Hahn J.H."/>
            <person name="Sangsakoo G."/>
            <person name="Vanavichit A."/>
            <person name="de Mattos Luiz.A.T."/>
            <person name="Zimmer P.D."/>
            <person name="Malone G."/>
            <person name="Dellagostin O."/>
            <person name="de Oliveira A.C."/>
            <person name="Bevan M."/>
            <person name="Bancroft I."/>
            <person name="Minx P."/>
            <person name="Cordum H."/>
            <person name="Wilson R."/>
            <person name="Cheng Z."/>
            <person name="Jin W."/>
            <person name="Jiang J."/>
            <person name="Leong S.A."/>
            <person name="Iwama H."/>
            <person name="Gojobori T."/>
            <person name="Itoh T."/>
            <person name="Niimura Y."/>
            <person name="Fujii Y."/>
            <person name="Habara T."/>
            <person name="Sakai H."/>
            <person name="Sato Y."/>
            <person name="Wilson G."/>
            <person name="Kumar K."/>
            <person name="McCouch S."/>
            <person name="Juretic N."/>
            <person name="Hoen D."/>
            <person name="Wright S."/>
            <person name="Bruskiewich R."/>
            <person name="Bureau T."/>
            <person name="Miyao A."/>
            <person name="Hirochika H."/>
            <person name="Nishikawa T."/>
            <person name="Kadowaki K."/>
            <person name="Sugiura M."/>
            <person name="Burr B."/>
            <person name="Sasaki T."/>
        </authorList>
    </citation>
    <scope>NUCLEOTIDE SEQUENCE [LARGE SCALE GENOMIC DNA]</scope>
    <source>
        <strain evidence="4">cv. Nipponbare</strain>
    </source>
</reference>
<name>Q67WC6_ORYSJ</name>
<dbReference type="AlphaFoldDB" id="Q67WC6"/>
<evidence type="ECO:0000313" key="2">
    <source>
        <dbReference type="EMBL" id="BAD37421.1"/>
    </source>
</evidence>
<dbReference type="EMBL" id="AP003565">
    <property type="protein sequence ID" value="BAD37421.1"/>
    <property type="molecule type" value="Genomic_DNA"/>
</dbReference>
<accession>Q67WC6</accession>